<protein>
    <submittedName>
        <fullName evidence="2">Methyltransferase</fullName>
    </submittedName>
</protein>
<dbReference type="PANTHER" id="PTHR43464:SF93">
    <property type="entry name" value="METHYLTRANSFERASE DOMAIN-CONTAINING PROTEIN"/>
    <property type="match status" value="1"/>
</dbReference>
<dbReference type="SUPFAM" id="SSF53335">
    <property type="entry name" value="S-adenosyl-L-methionine-dependent methyltransferases"/>
    <property type="match status" value="1"/>
</dbReference>
<organism evidence="2 3">
    <name type="scientific">Mycolicibacterium chitae</name>
    <name type="common">Mycobacterium chitae</name>
    <dbReference type="NCBI Taxonomy" id="1792"/>
    <lineage>
        <taxon>Bacteria</taxon>
        <taxon>Bacillati</taxon>
        <taxon>Actinomycetota</taxon>
        <taxon>Actinomycetes</taxon>
        <taxon>Mycobacteriales</taxon>
        <taxon>Mycobacteriaceae</taxon>
        <taxon>Mycolicibacterium</taxon>
    </lineage>
</organism>
<name>A0A3S4TLE7_MYCCI</name>
<dbReference type="Pfam" id="PF13649">
    <property type="entry name" value="Methyltransf_25"/>
    <property type="match status" value="1"/>
</dbReference>
<dbReference type="InterPro" id="IPR029063">
    <property type="entry name" value="SAM-dependent_MTases_sf"/>
</dbReference>
<sequence length="146" mass="15076">MFPTTGHALELACGAGAASVWLARRGMTVHGVDISGVAVDQARDLAARTGVGDNCRFDVVDLDDGLPAGPPADVILCNRFRDPRLDRAILDRLAPGGLFAITALSEVGAAPGRFRAEPGELTAAFAPLKVIAAGEGDGEAWLLARS</sequence>
<dbReference type="AlphaFoldDB" id="A0A3S4TLE7"/>
<evidence type="ECO:0000259" key="1">
    <source>
        <dbReference type="Pfam" id="PF13649"/>
    </source>
</evidence>
<evidence type="ECO:0000313" key="3">
    <source>
        <dbReference type="Proteomes" id="UP000282551"/>
    </source>
</evidence>
<keyword evidence="3" id="KW-1185">Reference proteome</keyword>
<dbReference type="Gene3D" id="3.40.50.150">
    <property type="entry name" value="Vaccinia Virus protein VP39"/>
    <property type="match status" value="1"/>
</dbReference>
<reference evidence="2 3" key="1">
    <citation type="submission" date="2018-12" db="EMBL/GenBank/DDBJ databases">
        <authorList>
            <consortium name="Pathogen Informatics"/>
        </authorList>
    </citation>
    <scope>NUCLEOTIDE SEQUENCE [LARGE SCALE GENOMIC DNA]</scope>
    <source>
        <strain evidence="2 3">NCTC10485</strain>
    </source>
</reference>
<dbReference type="GO" id="GO:0032259">
    <property type="term" value="P:methylation"/>
    <property type="evidence" value="ECO:0007669"/>
    <property type="project" value="UniProtKB-KW"/>
</dbReference>
<dbReference type="InterPro" id="IPR041698">
    <property type="entry name" value="Methyltransf_25"/>
</dbReference>
<dbReference type="CDD" id="cd02440">
    <property type="entry name" value="AdoMet_MTases"/>
    <property type="match status" value="1"/>
</dbReference>
<dbReference type="EMBL" id="LR134355">
    <property type="protein sequence ID" value="VEG47501.1"/>
    <property type="molecule type" value="Genomic_DNA"/>
</dbReference>
<dbReference type="GO" id="GO:0008168">
    <property type="term" value="F:methyltransferase activity"/>
    <property type="evidence" value="ECO:0007669"/>
    <property type="project" value="UniProtKB-KW"/>
</dbReference>
<proteinExistence type="predicted"/>
<feature type="domain" description="Methyltransferase" evidence="1">
    <location>
        <begin position="9"/>
        <end position="97"/>
    </location>
</feature>
<keyword evidence="2" id="KW-0489">Methyltransferase</keyword>
<accession>A0A3S4TLE7</accession>
<keyword evidence="2" id="KW-0808">Transferase</keyword>
<evidence type="ECO:0000313" key="2">
    <source>
        <dbReference type="EMBL" id="VEG47501.1"/>
    </source>
</evidence>
<gene>
    <name evidence="2" type="ORF">NCTC10485_01782</name>
</gene>
<dbReference type="Proteomes" id="UP000282551">
    <property type="component" value="Chromosome"/>
</dbReference>
<dbReference type="PANTHER" id="PTHR43464">
    <property type="entry name" value="METHYLTRANSFERASE"/>
    <property type="match status" value="1"/>
</dbReference>